<dbReference type="PANTHER" id="PTHR24104:SF25">
    <property type="entry name" value="PROTEIN LIN-41"/>
    <property type="match status" value="1"/>
</dbReference>
<dbReference type="PANTHER" id="PTHR24104">
    <property type="entry name" value="E3 UBIQUITIN-PROTEIN LIGASE NHLRC1-RELATED"/>
    <property type="match status" value="1"/>
</dbReference>
<dbReference type="InterPro" id="IPR013783">
    <property type="entry name" value="Ig-like_fold"/>
</dbReference>
<protein>
    <submittedName>
        <fullName evidence="3">NHL repeat-containing protein</fullName>
    </submittedName>
</protein>
<dbReference type="SUPFAM" id="SSF101898">
    <property type="entry name" value="NHL repeat"/>
    <property type="match status" value="2"/>
</dbReference>
<dbReference type="Gene3D" id="2.60.40.10">
    <property type="entry name" value="Immunoglobulins"/>
    <property type="match status" value="1"/>
</dbReference>
<sequence length="1147" mass="114147">MKSFSLLCSRVVRTVCPILNKKNVITAAAMLCGISVGTMVPCGYAQSAHFSGSQVTLPITGLNNPEQIASDANGNLYIADVLNNRVLKETPTNGSYVQTTIGAGLSSPRGVAVDVSGNVYIADSGNGRLLKETLSGDTYSQSTVSSSVGAAWSVAADASGNVFVVNPGSNQTLKETPSGSSYVESTIGTGILLPTAVAVDTVGNVYVADLYMNQVYKETLTGGSYVQSTVVSGLNAPISITVDANANVFIAVLGIPGNAQASQILKETPSGNSYTQSLVGSTAYNVGLPYISADANGDILMAALGSGSGFIAKVSPSSGDFGAVNVGSYSSPVSLIFTFDSAGTIATPSVLTQGTEGLDFTDAGTGTCTSSTYAAGTSCTVDVLLNPKFSGPRYGAAVLRSTSGNLIATGYAHGSGVGPQINFPAGNLSALSLSNVTSPIAIAQDAAGNLYIVEAVSSGSPQNAVVKETWTGSGYTQSVVATGFTYPIGVAVDGAGNVYIADQNATRVVKESPLSGGGYTQSVVFSGLGNVESVAVDGSGNVYIGSLAYKLLKETLTGGNYVQSQITSSVYPWGIAADEKGNLYVSDGSNQLLKQTLSNGSYTESTIASGLSGPHGTAVDGNGNVYIAETFGDRILKETLSAGTYSQSTIASNFGNPFGIAVDGSGNVFASSASANRVWKLNVVDPPSLTFATTTSGSTSSVQNVTVQNVGNSPLSFPIPISGNNPSIATNFSLNSTGTTACPLIGSGASNAGTLAAGASCQLSLSFAPTAAGNITGSLVLTDNNLNAAAPSYATQSIALSGTALELPILTFAAIPTQTYGNAPFTVSATSASTGGVTYSVVSGPASISGTTVTLTGAGTVMLRASQAASGNYGAATGTTSFVVMPMVPTLTFAAIPAQTYGNAPFTVSATSASTGAVTYAVVSGPAKIAGATVTLTGAGTVALSASQVADGNYAAATATTSFSVAAQSFTLSAGTGSSSVTTTAGGAATYTLSLSPGAGTTFPNAVNFSVSGLPTGATATFSPTTLPAGSGTTSVTLTIQTSKTQTARNESSFPISPIAPVALGLLLLPIASSKSACKRLQHGQRLLAMLALVSLSLGAAMGLSGCAGNGSGSSGQTTAKTYTMVVTATDATTGLQGTTNLTLTVQ</sequence>
<dbReference type="Pfam" id="PF01436">
    <property type="entry name" value="NHL"/>
    <property type="match status" value="1"/>
</dbReference>
<dbReference type="Gene3D" id="2.120.10.30">
    <property type="entry name" value="TolB, C-terminal domain"/>
    <property type="match status" value="2"/>
</dbReference>
<name>A0A1G7FD99_9BACT</name>
<feature type="repeat" description="NHL" evidence="2">
    <location>
        <begin position="95"/>
        <end position="135"/>
    </location>
</feature>
<keyword evidence="1" id="KW-0677">Repeat</keyword>
<reference evidence="3 4" key="1">
    <citation type="submission" date="2016-10" db="EMBL/GenBank/DDBJ databases">
        <authorList>
            <person name="de Groot N.N."/>
        </authorList>
    </citation>
    <scope>NUCLEOTIDE SEQUENCE [LARGE SCALE GENOMIC DNA]</scope>
    <source>
        <strain evidence="3 4">GAS232</strain>
    </source>
</reference>
<dbReference type="GO" id="GO:0008270">
    <property type="term" value="F:zinc ion binding"/>
    <property type="evidence" value="ECO:0007669"/>
    <property type="project" value="UniProtKB-KW"/>
</dbReference>
<dbReference type="AlphaFoldDB" id="A0A1G7FD99"/>
<dbReference type="InterPro" id="IPR001258">
    <property type="entry name" value="NHL_repeat"/>
</dbReference>
<proteinExistence type="predicted"/>
<gene>
    <name evidence="3" type="ORF">SAMN05444167_0295</name>
</gene>
<evidence type="ECO:0000313" key="4">
    <source>
        <dbReference type="Proteomes" id="UP000182427"/>
    </source>
</evidence>
<dbReference type="EMBL" id="LT629690">
    <property type="protein sequence ID" value="SDE73505.1"/>
    <property type="molecule type" value="Genomic_DNA"/>
</dbReference>
<dbReference type="Proteomes" id="UP000182427">
    <property type="component" value="Chromosome I"/>
</dbReference>
<evidence type="ECO:0000313" key="3">
    <source>
        <dbReference type="EMBL" id="SDE73505.1"/>
    </source>
</evidence>
<dbReference type="Gene3D" id="2.40.10.500">
    <property type="match status" value="2"/>
</dbReference>
<evidence type="ECO:0000256" key="1">
    <source>
        <dbReference type="ARBA" id="ARBA00022737"/>
    </source>
</evidence>
<dbReference type="InterPro" id="IPR050952">
    <property type="entry name" value="TRIM-NHL_E3_ligases"/>
</dbReference>
<organism evidence="3 4">
    <name type="scientific">Terriglobus roseus</name>
    <dbReference type="NCBI Taxonomy" id="392734"/>
    <lineage>
        <taxon>Bacteria</taxon>
        <taxon>Pseudomonadati</taxon>
        <taxon>Acidobacteriota</taxon>
        <taxon>Terriglobia</taxon>
        <taxon>Terriglobales</taxon>
        <taxon>Acidobacteriaceae</taxon>
        <taxon>Terriglobus</taxon>
    </lineage>
</organism>
<dbReference type="InterPro" id="IPR000033">
    <property type="entry name" value="LDLR_classB_rpt"/>
</dbReference>
<accession>A0A1G7FD99</accession>
<dbReference type="InterPro" id="IPR011042">
    <property type="entry name" value="6-blade_b-propeller_TolB-like"/>
</dbReference>
<dbReference type="NCBIfam" id="NF012200">
    <property type="entry name" value="choice_anch_D"/>
    <property type="match status" value="2"/>
</dbReference>
<keyword evidence="4" id="KW-1185">Reference proteome</keyword>
<dbReference type="PROSITE" id="PS51125">
    <property type="entry name" value="NHL"/>
    <property type="match status" value="1"/>
</dbReference>
<evidence type="ECO:0000256" key="2">
    <source>
        <dbReference type="PROSITE-ProRule" id="PRU00504"/>
    </source>
</evidence>
<dbReference type="SMART" id="SM00135">
    <property type="entry name" value="LY"/>
    <property type="match status" value="3"/>
</dbReference>